<sequence>MKSTNKQLTIMGRVPLPALLILLSILLLLLMGVAIGVGSVPINQSTVWSVIGHKLSITNTPPNWSMGRENIIWAVRLPRTLLAAMVELRLSHCRSRVAIRHS</sequence>
<evidence type="ECO:0000313" key="5">
    <source>
        <dbReference type="EMBL" id="MCW4630645.1"/>
    </source>
</evidence>
<proteinExistence type="predicted"/>
<gene>
    <name evidence="5" type="ORF">ONZ52_17580</name>
</gene>
<evidence type="ECO:0000256" key="2">
    <source>
        <dbReference type="ARBA" id="ARBA00022692"/>
    </source>
</evidence>
<dbReference type="Gene3D" id="1.10.3470.10">
    <property type="entry name" value="ABC transporter involved in vitamin B12 uptake, BtuC"/>
    <property type="match status" value="1"/>
</dbReference>
<keyword evidence="4" id="KW-0472">Membrane</keyword>
<organism evidence="5 6">
    <name type="scientific">Marinomonas rhodophyticola</name>
    <dbReference type="NCBI Taxonomy" id="2992803"/>
    <lineage>
        <taxon>Bacteria</taxon>
        <taxon>Pseudomonadati</taxon>
        <taxon>Pseudomonadota</taxon>
        <taxon>Gammaproteobacteria</taxon>
        <taxon>Oceanospirillales</taxon>
        <taxon>Oceanospirillaceae</taxon>
        <taxon>Marinomonas</taxon>
    </lineage>
</organism>
<dbReference type="SUPFAM" id="SSF81345">
    <property type="entry name" value="ABC transporter involved in vitamin B12 uptake, BtuC"/>
    <property type="match status" value="1"/>
</dbReference>
<keyword evidence="6" id="KW-1185">Reference proteome</keyword>
<name>A0ABT3KJE1_9GAMM</name>
<protein>
    <submittedName>
        <fullName evidence="5">Iron ABC transporter permease</fullName>
    </submittedName>
</protein>
<accession>A0ABT3KJE1</accession>
<evidence type="ECO:0000256" key="1">
    <source>
        <dbReference type="ARBA" id="ARBA00004141"/>
    </source>
</evidence>
<evidence type="ECO:0000256" key="3">
    <source>
        <dbReference type="ARBA" id="ARBA00022989"/>
    </source>
</evidence>
<evidence type="ECO:0000256" key="4">
    <source>
        <dbReference type="ARBA" id="ARBA00023136"/>
    </source>
</evidence>
<keyword evidence="3" id="KW-1133">Transmembrane helix</keyword>
<keyword evidence="2" id="KW-0812">Transmembrane</keyword>
<dbReference type="Proteomes" id="UP001431181">
    <property type="component" value="Unassembled WGS sequence"/>
</dbReference>
<evidence type="ECO:0000313" key="6">
    <source>
        <dbReference type="Proteomes" id="UP001431181"/>
    </source>
</evidence>
<dbReference type="EMBL" id="JAPEUL010000009">
    <property type="protein sequence ID" value="MCW4630645.1"/>
    <property type="molecule type" value="Genomic_DNA"/>
</dbReference>
<dbReference type="InterPro" id="IPR037294">
    <property type="entry name" value="ABC_BtuC-like"/>
</dbReference>
<reference evidence="5" key="1">
    <citation type="submission" date="2022-11" db="EMBL/GenBank/DDBJ databases">
        <title>Marinomonas sp. nov., isolated from marine algae.</title>
        <authorList>
            <person name="Choi D.G."/>
            <person name="Kim J.M."/>
            <person name="Lee J.K."/>
            <person name="Baek J.H."/>
            <person name="Jeon C.O."/>
        </authorList>
    </citation>
    <scope>NUCLEOTIDE SEQUENCE</scope>
    <source>
        <strain evidence="5">KJ51-3</strain>
    </source>
</reference>
<dbReference type="RefSeq" id="WP_265219986.1">
    <property type="nucleotide sequence ID" value="NZ_JAPEUL010000009.1"/>
</dbReference>
<comment type="caution">
    <text evidence="5">The sequence shown here is derived from an EMBL/GenBank/DDBJ whole genome shotgun (WGS) entry which is preliminary data.</text>
</comment>
<comment type="subcellular location">
    <subcellularLocation>
        <location evidence="1">Membrane</location>
        <topology evidence="1">Multi-pass membrane protein</topology>
    </subcellularLocation>
</comment>